<name>A0ABR2GQJ7_9EUKA</name>
<sequence>MAEILKQVVNVKDLSIYEIYSQSGEANPHVHRFIASTPQSRSICNDPNVAGTRYTTRLCEACSAIFKNYDFGLVERETVVLNILRGALNFGLRDALANGLGWWRHNTSFISAQRARDDNNPENWHIEENSYKKVYFPSRASIVLGDVVATGTSLRYGLNQVLDVAQKQKTQLSNIVFFTYGGKQSEVIFTELDKKCRQLFPEYKQTFVIYLEGRFEVPDANSKLTIRFTGTDLVRGGSLMAPEFVQSQYEKPTYPLERCTIYDAGSRAFWIPEYLEDVVDYWKQTLELANKGTTFQALLAERFPELDASKFGNVDLKDLCTKHLAELDNTFHH</sequence>
<evidence type="ECO:0000313" key="1">
    <source>
        <dbReference type="EMBL" id="KAK8835893.1"/>
    </source>
</evidence>
<reference evidence="1 2" key="1">
    <citation type="submission" date="2024-04" db="EMBL/GenBank/DDBJ databases">
        <title>Tritrichomonas musculus Genome.</title>
        <authorList>
            <person name="Alves-Ferreira E."/>
            <person name="Grigg M."/>
            <person name="Lorenzi H."/>
            <person name="Galac M."/>
        </authorList>
    </citation>
    <scope>NUCLEOTIDE SEQUENCE [LARGE SCALE GENOMIC DNA]</scope>
    <source>
        <strain evidence="1 2">EAF2021</strain>
    </source>
</reference>
<keyword evidence="2" id="KW-1185">Reference proteome</keyword>
<evidence type="ECO:0000313" key="2">
    <source>
        <dbReference type="Proteomes" id="UP001470230"/>
    </source>
</evidence>
<dbReference type="EMBL" id="JAPFFF010000072">
    <property type="protein sequence ID" value="KAK8835893.1"/>
    <property type="molecule type" value="Genomic_DNA"/>
</dbReference>
<organism evidence="1 2">
    <name type="scientific">Tritrichomonas musculus</name>
    <dbReference type="NCBI Taxonomy" id="1915356"/>
    <lineage>
        <taxon>Eukaryota</taxon>
        <taxon>Metamonada</taxon>
        <taxon>Parabasalia</taxon>
        <taxon>Tritrichomonadida</taxon>
        <taxon>Tritrichomonadidae</taxon>
        <taxon>Tritrichomonas</taxon>
    </lineage>
</organism>
<protein>
    <submittedName>
        <fullName evidence="1">Uncharacterized protein</fullName>
    </submittedName>
</protein>
<proteinExistence type="predicted"/>
<accession>A0ABR2GQJ7</accession>
<dbReference type="Proteomes" id="UP001470230">
    <property type="component" value="Unassembled WGS sequence"/>
</dbReference>
<gene>
    <name evidence="1" type="ORF">M9Y10_040271</name>
</gene>
<comment type="caution">
    <text evidence="1">The sequence shown here is derived from an EMBL/GenBank/DDBJ whole genome shotgun (WGS) entry which is preliminary data.</text>
</comment>